<gene>
    <name evidence="2" type="ORF">RL72_02558</name>
</gene>
<organism evidence="2 3">
    <name type="scientific">Microbacterium azadirachtae</name>
    <dbReference type="NCBI Taxonomy" id="582680"/>
    <lineage>
        <taxon>Bacteria</taxon>
        <taxon>Bacillati</taxon>
        <taxon>Actinomycetota</taxon>
        <taxon>Actinomycetes</taxon>
        <taxon>Micrococcales</taxon>
        <taxon>Microbacteriaceae</taxon>
        <taxon>Microbacterium</taxon>
    </lineage>
</organism>
<dbReference type="PATRIC" id="fig|582680.7.peg.2613"/>
<feature type="transmembrane region" description="Helical" evidence="1">
    <location>
        <begin position="82"/>
        <end position="109"/>
    </location>
</feature>
<keyword evidence="1" id="KW-0472">Membrane</keyword>
<feature type="transmembrane region" description="Helical" evidence="1">
    <location>
        <begin position="121"/>
        <end position="140"/>
    </location>
</feature>
<keyword evidence="3" id="KW-1185">Reference proteome</keyword>
<dbReference type="Proteomes" id="UP000033448">
    <property type="component" value="Unassembled WGS sequence"/>
</dbReference>
<evidence type="ECO:0000313" key="2">
    <source>
        <dbReference type="EMBL" id="KJL21596.1"/>
    </source>
</evidence>
<dbReference type="RefSeq" id="WP_045251214.1">
    <property type="nucleotide sequence ID" value="NZ_CP099706.1"/>
</dbReference>
<keyword evidence="1" id="KW-1133">Transmembrane helix</keyword>
<reference evidence="2 3" key="1">
    <citation type="submission" date="2015-02" db="EMBL/GenBank/DDBJ databases">
        <title>Draft genome sequences of ten Microbacterium spp. with emphasis on heavy metal contaminated environments.</title>
        <authorList>
            <person name="Corretto E."/>
        </authorList>
    </citation>
    <scope>NUCLEOTIDE SEQUENCE [LARGE SCALE GENOMIC DNA]</scope>
    <source>
        <strain evidence="2 3">DSM 23848</strain>
    </source>
</reference>
<protein>
    <recommendedName>
        <fullName evidence="4">DUF998 domain-containing protein</fullName>
    </recommendedName>
</protein>
<comment type="caution">
    <text evidence="2">The sequence shown here is derived from an EMBL/GenBank/DDBJ whole genome shotgun (WGS) entry which is preliminary data.</text>
</comment>
<evidence type="ECO:0000313" key="3">
    <source>
        <dbReference type="Proteomes" id="UP000033448"/>
    </source>
</evidence>
<sequence length="221" mass="23121">MHWPRRTPLVLLAAGVLCVCISAAALTTSDPRWWLSCFSRLGAMQDGSSALFNGGMMLAGAVIALSAWPVRRGLKAASAAGLPANGAVPVVVPLLIVGLGLSLALVGVLPLSFNVFAHERAANGALASSAGLLLMHRLHLRGLSRTLDRLSLGAIVVLVVGMTALIAGLITLTVFEALAFGSVIAWLQTLQSRVEHLRPVASRPFSANSQHLTLSPIWGTR</sequence>
<accession>A0A0F0KQR8</accession>
<feature type="transmembrane region" description="Helical" evidence="1">
    <location>
        <begin position="49"/>
        <end position="70"/>
    </location>
</feature>
<keyword evidence="1" id="KW-0812">Transmembrane</keyword>
<dbReference type="AlphaFoldDB" id="A0A0F0KQR8"/>
<feature type="transmembrane region" description="Helical" evidence="1">
    <location>
        <begin position="152"/>
        <end position="175"/>
    </location>
</feature>
<name>A0A0F0KQR8_9MICO</name>
<dbReference type="OrthoDB" id="3225559at2"/>
<dbReference type="EMBL" id="JYIT01000081">
    <property type="protein sequence ID" value="KJL21596.1"/>
    <property type="molecule type" value="Genomic_DNA"/>
</dbReference>
<proteinExistence type="predicted"/>
<evidence type="ECO:0008006" key="4">
    <source>
        <dbReference type="Google" id="ProtNLM"/>
    </source>
</evidence>
<evidence type="ECO:0000256" key="1">
    <source>
        <dbReference type="SAM" id="Phobius"/>
    </source>
</evidence>